<name>A0A1Z5IQL7_9LACO</name>
<reference evidence="1 2" key="1">
    <citation type="submission" date="2015-11" db="EMBL/GenBank/DDBJ databases">
        <title>Draft genome sequences of new species of the genus Lactobacillus isolated from orchardgrass silage.</title>
        <authorList>
            <person name="Tohno M."/>
            <person name="Tanizawa Y."/>
            <person name="Arita M."/>
        </authorList>
    </citation>
    <scope>NUCLEOTIDE SEQUENCE [LARGE SCALE GENOMIC DNA]</scope>
    <source>
        <strain evidence="1 2">IWT140</strain>
    </source>
</reference>
<gene>
    <name evidence="1" type="ORF">IWT140_01690</name>
</gene>
<comment type="caution">
    <text evidence="1">The sequence shown here is derived from an EMBL/GenBank/DDBJ whole genome shotgun (WGS) entry which is preliminary data.</text>
</comment>
<evidence type="ECO:0000313" key="2">
    <source>
        <dbReference type="Proteomes" id="UP000198430"/>
    </source>
</evidence>
<accession>A0A1Z5IQL7</accession>
<proteinExistence type="predicted"/>
<evidence type="ECO:0000313" key="1">
    <source>
        <dbReference type="EMBL" id="GAX04053.1"/>
    </source>
</evidence>
<sequence length="85" mass="8797">MLKKDYSTPVILEASNVIDGGKKFEDVAVFLQPQVKELVESLGVSVDDSVQAPSAPTKPAVTKPAADDAAKAVEAVDSAVADANK</sequence>
<dbReference type="Proteomes" id="UP000198430">
    <property type="component" value="Unassembled WGS sequence"/>
</dbReference>
<dbReference type="EMBL" id="BCMH01000012">
    <property type="protein sequence ID" value="GAX04053.1"/>
    <property type="molecule type" value="Genomic_DNA"/>
</dbReference>
<keyword evidence="2" id="KW-1185">Reference proteome</keyword>
<organism evidence="1 2">
    <name type="scientific">Secundilactobacillus pentosiphilus</name>
    <dbReference type="NCBI Taxonomy" id="1714682"/>
    <lineage>
        <taxon>Bacteria</taxon>
        <taxon>Bacillati</taxon>
        <taxon>Bacillota</taxon>
        <taxon>Bacilli</taxon>
        <taxon>Lactobacillales</taxon>
        <taxon>Lactobacillaceae</taxon>
        <taxon>Secundilactobacillus</taxon>
    </lineage>
</organism>
<protein>
    <submittedName>
        <fullName evidence="1">Uncharacterized protein</fullName>
    </submittedName>
</protein>
<dbReference type="RefSeq" id="WP_089089013.1">
    <property type="nucleotide sequence ID" value="NZ_BCMH01000012.1"/>
</dbReference>
<dbReference type="AlphaFoldDB" id="A0A1Z5IQL7"/>